<proteinExistence type="predicted"/>
<dbReference type="AlphaFoldDB" id="A0A9P6SQJ8"/>
<accession>A0A9P6SQJ8</accession>
<sequence length="85" mass="8908">TDVGIVQGASIGDLKITLTDTGFSFSSSKFTAKLKSVPGINWPLTESVQHVTVVDNDYDIITFDTPSSPTTVSNGVVSSVLQTSS</sequence>
<evidence type="ECO:0000313" key="2">
    <source>
        <dbReference type="Proteomes" id="UP000749646"/>
    </source>
</evidence>
<feature type="non-terminal residue" evidence="1">
    <location>
        <position position="85"/>
    </location>
</feature>
<gene>
    <name evidence="1" type="ORF">BGZ65_001139</name>
</gene>
<feature type="non-terminal residue" evidence="1">
    <location>
        <position position="1"/>
    </location>
</feature>
<reference evidence="1" key="1">
    <citation type="journal article" date="2020" name="Fungal Divers.">
        <title>Resolving the Mortierellaceae phylogeny through synthesis of multi-gene phylogenetics and phylogenomics.</title>
        <authorList>
            <person name="Vandepol N."/>
            <person name="Liber J."/>
            <person name="Desiro A."/>
            <person name="Na H."/>
            <person name="Kennedy M."/>
            <person name="Barry K."/>
            <person name="Grigoriev I.V."/>
            <person name="Miller A.N."/>
            <person name="O'Donnell K."/>
            <person name="Stajich J.E."/>
            <person name="Bonito G."/>
        </authorList>
    </citation>
    <scope>NUCLEOTIDE SEQUENCE</scope>
    <source>
        <strain evidence="1">MES-2147</strain>
    </source>
</reference>
<protein>
    <submittedName>
        <fullName evidence="1">Uncharacterized protein</fullName>
    </submittedName>
</protein>
<organism evidence="1 2">
    <name type="scientific">Modicella reniformis</name>
    <dbReference type="NCBI Taxonomy" id="1440133"/>
    <lineage>
        <taxon>Eukaryota</taxon>
        <taxon>Fungi</taxon>
        <taxon>Fungi incertae sedis</taxon>
        <taxon>Mucoromycota</taxon>
        <taxon>Mortierellomycotina</taxon>
        <taxon>Mortierellomycetes</taxon>
        <taxon>Mortierellales</taxon>
        <taxon>Mortierellaceae</taxon>
        <taxon>Modicella</taxon>
    </lineage>
</organism>
<keyword evidence="2" id="KW-1185">Reference proteome</keyword>
<comment type="caution">
    <text evidence="1">The sequence shown here is derived from an EMBL/GenBank/DDBJ whole genome shotgun (WGS) entry which is preliminary data.</text>
</comment>
<dbReference type="Proteomes" id="UP000749646">
    <property type="component" value="Unassembled WGS sequence"/>
</dbReference>
<name>A0A9P6SQJ8_9FUNG</name>
<dbReference type="OrthoDB" id="2394524at2759"/>
<dbReference type="EMBL" id="JAAAHW010003033">
    <property type="protein sequence ID" value="KAF9989508.1"/>
    <property type="molecule type" value="Genomic_DNA"/>
</dbReference>
<evidence type="ECO:0000313" key="1">
    <source>
        <dbReference type="EMBL" id="KAF9989508.1"/>
    </source>
</evidence>